<proteinExistence type="predicted"/>
<protein>
    <submittedName>
        <fullName evidence="1">Uncharacterized protein</fullName>
    </submittedName>
</protein>
<organism evidence="1 2">
    <name type="scientific">Entotheonella factor</name>
    <dbReference type="NCBI Taxonomy" id="1429438"/>
    <lineage>
        <taxon>Bacteria</taxon>
        <taxon>Pseudomonadati</taxon>
        <taxon>Nitrospinota/Tectimicrobiota group</taxon>
        <taxon>Candidatus Tectimicrobiota</taxon>
        <taxon>Candidatus Entotheonellia</taxon>
        <taxon>Candidatus Entotheonellales</taxon>
        <taxon>Candidatus Entotheonellaceae</taxon>
        <taxon>Candidatus Entotheonella</taxon>
    </lineage>
</organism>
<keyword evidence="2" id="KW-1185">Reference proteome</keyword>
<gene>
    <name evidence="1" type="ORF">ETSY1_43050</name>
</gene>
<comment type="caution">
    <text evidence="1">The sequence shown here is derived from an EMBL/GenBank/DDBJ whole genome shotgun (WGS) entry which is preliminary data.</text>
</comment>
<sequence length="72" mass="8029">MKLAPLADAIAKQINPADSWDDIRDECDLASGGDFDTMQLDILTDMVASRVLKAAYKEKGSQYSRRLIPQRT</sequence>
<reference evidence="1 2" key="1">
    <citation type="journal article" date="2014" name="Nature">
        <title>An environmental bacterial taxon with a large and distinct metabolic repertoire.</title>
        <authorList>
            <person name="Wilson M.C."/>
            <person name="Mori T."/>
            <person name="Ruckert C."/>
            <person name="Uria A.R."/>
            <person name="Helf M.J."/>
            <person name="Takada K."/>
            <person name="Gernert C."/>
            <person name="Steffens U.A."/>
            <person name="Heycke N."/>
            <person name="Schmitt S."/>
            <person name="Rinke C."/>
            <person name="Helfrich E.J."/>
            <person name="Brachmann A.O."/>
            <person name="Gurgui C."/>
            <person name="Wakimoto T."/>
            <person name="Kracht M."/>
            <person name="Crusemann M."/>
            <person name="Hentschel U."/>
            <person name="Abe I."/>
            <person name="Matsunaga S."/>
            <person name="Kalinowski J."/>
            <person name="Takeyama H."/>
            <person name="Piel J."/>
        </authorList>
    </citation>
    <scope>NUCLEOTIDE SEQUENCE [LARGE SCALE GENOMIC DNA]</scope>
    <source>
        <strain evidence="2">TSY1</strain>
    </source>
</reference>
<dbReference type="AlphaFoldDB" id="W4L4H1"/>
<dbReference type="HOGENOM" id="CLU_2714857_0_0_7"/>
<accession>W4L4H1</accession>
<dbReference type="EMBL" id="AZHW01001436">
    <property type="protein sequence ID" value="ETW92575.1"/>
    <property type="molecule type" value="Genomic_DNA"/>
</dbReference>
<name>W4L4H1_ENTF1</name>
<dbReference type="Proteomes" id="UP000019141">
    <property type="component" value="Unassembled WGS sequence"/>
</dbReference>
<evidence type="ECO:0000313" key="1">
    <source>
        <dbReference type="EMBL" id="ETW92575.1"/>
    </source>
</evidence>
<evidence type="ECO:0000313" key="2">
    <source>
        <dbReference type="Proteomes" id="UP000019141"/>
    </source>
</evidence>